<evidence type="ECO:0000256" key="3">
    <source>
        <dbReference type="ARBA" id="ARBA00022763"/>
    </source>
</evidence>
<keyword evidence="13" id="KW-1185">Reference proteome</keyword>
<dbReference type="AlphaFoldDB" id="A0A4R1K0Z6"/>
<evidence type="ECO:0000256" key="1">
    <source>
        <dbReference type="ARBA" id="ARBA00022722"/>
    </source>
</evidence>
<keyword evidence="8 10" id="KW-0238">DNA-binding</keyword>
<keyword evidence="2 10" id="KW-0547">Nucleotide-binding</keyword>
<evidence type="ECO:0000256" key="4">
    <source>
        <dbReference type="ARBA" id="ARBA00022801"/>
    </source>
</evidence>
<sequence length="1097" mass="125421">MLYFYQSNQLDVLAGLIGPLMQQNRLSNPLSREQVLVQSPGMAQWLKLELARQLRVSANIDFPLPASFIWQMFHVVLDDVPEQSPFNKPAMTWRLMRILPQQHHDPDFAPLLHYVDDQVDNQARKLWQLCGKIADLFDQYLVYRPNWMNRWEAGDDLPQVSATQPWQPKLWRLLVDDTVAKMESPYHRGNLFQDFIERLTLGTPVNGLPERVFIFGISALPPAYLTALQALGQHIDIHLFLGNPSREYWGDVRDDPARAGNPLLASMGKLGRDYLELLAETDKQELDLDLFIEPVGEALLATVQRDVLYLENPIDPMAWQDSQHKRVVNADDSSIRFISCHSARRELEVLHDSLLAMFEADPELTPRDVIVMVADVNAYSSAIEAVFGSVDEAHFIPYAISDRSARDESPLLQSFIELLGLPTSRSSASGVLTLLEVPAIGRRFGIVPEKLPQLRQWVIESGVRWGLDKTDMQRWSNPDDSEQNSWLFGLKRMLLGYAMASHTLVQEVLPYPESQGLSAELVGVLADFIDALIKLRNALLEKADYQRWQQRLLWIVETFYDFDEPDMLDQQRLQQLIEQLYDSAQSCDYREDIDAMIIHDYARAQLSNASGSQRFLAGPVNFCTLLPMRAIPFKVVCLLGMNDADYPRNVPHIGFDLMAENPPQRGDRSRREDDRYLFLEALLAAQQRLYISYVGRSVNDNSPLEPSVLVSELRDYLAQSCCLKDDQALDSDASGERLLAALTTEHPLQPFSPNYFRSNSGFFSYHPRWLSAARALAGGTDENEPSLMAQKLTESLPLDIPLSYQDLQQFVAAPSEWLFKRRLNIYYPNIEEQLVEAESFHLEGLVRYQLDLQLLEARLQNKDFEQVSHQLRASGHLPHGAFGSLSIEKRWQSLDPLVARLGQLPPLSPSRWAVRLAPLSDAFPAIHGWLTSQSPQALLAFRPGKLRAKDKLLAWLDYLIACLSQEIPTQNYLLGIDEAIRFEPLSTEQAATHISAWLMALQVAWQQPFVFPIEALWLYVEHAWDETQLQLSEERSVRDEALNRALAHYQGEFGESANRYIAQYLGDDFTPYWDDMEPWVRQLLVPMKVYMTEFDDE</sequence>
<evidence type="ECO:0000256" key="7">
    <source>
        <dbReference type="ARBA" id="ARBA00022840"/>
    </source>
</evidence>
<evidence type="ECO:0000313" key="12">
    <source>
        <dbReference type="EMBL" id="TCK57612.1"/>
    </source>
</evidence>
<feature type="domain" description="RecC C-terminal" evidence="11">
    <location>
        <begin position="802"/>
        <end position="1022"/>
    </location>
</feature>
<dbReference type="InterPro" id="IPR011335">
    <property type="entry name" value="Restrct_endonuc-II-like"/>
</dbReference>
<dbReference type="PANTHER" id="PTHR30591:SF1">
    <property type="entry name" value="RECBCD ENZYME SUBUNIT RECC"/>
    <property type="match status" value="1"/>
</dbReference>
<keyword evidence="9 10" id="KW-0234">DNA repair</keyword>
<dbReference type="InterPro" id="IPR013986">
    <property type="entry name" value="DExx_box_DNA_helicase_dom_sf"/>
</dbReference>
<dbReference type="InterPro" id="IPR041500">
    <property type="entry name" value="RecC_C"/>
</dbReference>
<evidence type="ECO:0000256" key="8">
    <source>
        <dbReference type="ARBA" id="ARBA00023125"/>
    </source>
</evidence>
<dbReference type="GO" id="GO:0003677">
    <property type="term" value="F:DNA binding"/>
    <property type="evidence" value="ECO:0007669"/>
    <property type="project" value="UniProtKB-UniRule"/>
</dbReference>
<dbReference type="RefSeq" id="WP_131912170.1">
    <property type="nucleotide sequence ID" value="NZ_OU594967.1"/>
</dbReference>
<dbReference type="InterPro" id="IPR006697">
    <property type="entry name" value="RecC"/>
</dbReference>
<dbReference type="SUPFAM" id="SSF52980">
    <property type="entry name" value="Restriction endonuclease-like"/>
    <property type="match status" value="1"/>
</dbReference>
<dbReference type="SUPFAM" id="SSF52540">
    <property type="entry name" value="P-loop containing nucleoside triphosphate hydrolases"/>
    <property type="match status" value="2"/>
</dbReference>
<reference evidence="12 13" key="1">
    <citation type="submission" date="2019-03" db="EMBL/GenBank/DDBJ databases">
        <title>Genomic Encyclopedia of Type Strains, Phase IV (KMG-IV): sequencing the most valuable type-strain genomes for metagenomic binning, comparative biology and taxonomic classification.</title>
        <authorList>
            <person name="Goeker M."/>
        </authorList>
    </citation>
    <scope>NUCLEOTIDE SEQUENCE [LARGE SCALE GENOMIC DNA]</scope>
    <source>
        <strain evidence="12 13">DSM 18577</strain>
    </source>
</reference>
<accession>A0A4R1K0Z6</accession>
<dbReference type="Gene3D" id="3.40.50.10930">
    <property type="match status" value="1"/>
</dbReference>
<protein>
    <recommendedName>
        <fullName evidence="10">RecBCD enzyme subunit RecC</fullName>
    </recommendedName>
    <alternativeName>
        <fullName evidence="10">Exonuclease V subunit RecC</fullName>
        <shortName evidence="10">ExoV subunit RecC</shortName>
    </alternativeName>
    <alternativeName>
        <fullName evidence="10">Helicase/nuclease RecBCD subunit RecC</fullName>
    </alternativeName>
</protein>
<dbReference type="PIRSF" id="PIRSF000980">
    <property type="entry name" value="RecC"/>
    <property type="match status" value="1"/>
</dbReference>
<dbReference type="GO" id="GO:0009338">
    <property type="term" value="C:exodeoxyribonuclease V complex"/>
    <property type="evidence" value="ECO:0007669"/>
    <property type="project" value="InterPro"/>
</dbReference>
<gene>
    <name evidence="10" type="primary">recC</name>
    <name evidence="12" type="ORF">EV690_1300</name>
</gene>
<proteinExistence type="inferred from homology"/>
<dbReference type="InterPro" id="IPR027417">
    <property type="entry name" value="P-loop_NTPase"/>
</dbReference>
<keyword evidence="5 10" id="KW-0347">Helicase</keyword>
<dbReference type="NCBIfam" id="TIGR01450">
    <property type="entry name" value="recC"/>
    <property type="match status" value="1"/>
</dbReference>
<name>A0A4R1K0Z6_9GAMM</name>
<dbReference type="Gene3D" id="1.10.10.160">
    <property type="match status" value="1"/>
</dbReference>
<dbReference type="GO" id="GO:0008854">
    <property type="term" value="F:exodeoxyribonuclease V activity"/>
    <property type="evidence" value="ECO:0007669"/>
    <property type="project" value="InterPro"/>
</dbReference>
<dbReference type="Pfam" id="PF17946">
    <property type="entry name" value="RecC_C"/>
    <property type="match status" value="1"/>
</dbReference>
<comment type="miscellaneous">
    <text evidence="10">In the RecBCD complex, RecB has a slow 3'-5' helicase, an exonuclease activity and loads RecA onto ssDNA, RecD has a fast 5'-3' helicase activity, while RecC stimulates the ATPase and processivity of the RecB helicase and contributes to recognition of the Chi site.</text>
</comment>
<keyword evidence="7 10" id="KW-0067">ATP-binding</keyword>
<comment type="similarity">
    <text evidence="10">Belongs to the RecC family.</text>
</comment>
<dbReference type="HAMAP" id="MF_01486">
    <property type="entry name" value="RecC"/>
    <property type="match status" value="1"/>
</dbReference>
<evidence type="ECO:0000256" key="6">
    <source>
        <dbReference type="ARBA" id="ARBA00022839"/>
    </source>
</evidence>
<dbReference type="GO" id="GO:0000724">
    <property type="term" value="P:double-strand break repair via homologous recombination"/>
    <property type="evidence" value="ECO:0007669"/>
    <property type="project" value="UniProtKB-UniRule"/>
</dbReference>
<evidence type="ECO:0000256" key="9">
    <source>
        <dbReference type="ARBA" id="ARBA00023204"/>
    </source>
</evidence>
<evidence type="ECO:0000313" key="13">
    <source>
        <dbReference type="Proteomes" id="UP000295565"/>
    </source>
</evidence>
<organism evidence="12 13">
    <name type="scientific">Celerinatantimonas diazotrophica</name>
    <dbReference type="NCBI Taxonomy" id="412034"/>
    <lineage>
        <taxon>Bacteria</taxon>
        <taxon>Pseudomonadati</taxon>
        <taxon>Pseudomonadota</taxon>
        <taxon>Gammaproteobacteria</taxon>
        <taxon>Celerinatantimonadaceae</taxon>
        <taxon>Celerinatantimonas</taxon>
    </lineage>
</organism>
<keyword evidence="4 10" id="KW-0378">Hydrolase</keyword>
<dbReference type="Gene3D" id="1.10.10.990">
    <property type="match status" value="1"/>
</dbReference>
<dbReference type="EMBL" id="SMGD01000012">
    <property type="protein sequence ID" value="TCK57612.1"/>
    <property type="molecule type" value="Genomic_DNA"/>
</dbReference>
<dbReference type="GO" id="GO:0005524">
    <property type="term" value="F:ATP binding"/>
    <property type="evidence" value="ECO:0007669"/>
    <property type="project" value="UniProtKB-UniRule"/>
</dbReference>
<comment type="caution">
    <text evidence="12">The sequence shown here is derived from an EMBL/GenBank/DDBJ whole genome shotgun (WGS) entry which is preliminary data.</text>
</comment>
<comment type="subunit">
    <text evidence="10">Heterotrimer of RecB, RecC and RecD. All subunits contribute to DNA-binding.</text>
</comment>
<dbReference type="Proteomes" id="UP000295565">
    <property type="component" value="Unassembled WGS sequence"/>
</dbReference>
<keyword evidence="1 10" id="KW-0540">Nuclease</keyword>
<evidence type="ECO:0000259" key="11">
    <source>
        <dbReference type="Pfam" id="PF17946"/>
    </source>
</evidence>
<dbReference type="GO" id="GO:0003678">
    <property type="term" value="F:DNA helicase activity"/>
    <property type="evidence" value="ECO:0007669"/>
    <property type="project" value="UniProtKB-UniRule"/>
</dbReference>
<dbReference type="Gene3D" id="3.40.50.300">
    <property type="entry name" value="P-loop containing nucleotide triphosphate hydrolases"/>
    <property type="match status" value="2"/>
</dbReference>
<evidence type="ECO:0000256" key="10">
    <source>
        <dbReference type="HAMAP-Rule" id="MF_01486"/>
    </source>
</evidence>
<keyword evidence="3 10" id="KW-0227">DNA damage</keyword>
<comment type="function">
    <text evidence="10">A helicase/nuclease that prepares dsDNA breaks (DSB) for recombinational DNA repair. Binds to DSBs and unwinds DNA via a highly rapid and processive ATP-dependent bidirectional helicase activity. Unwinds dsDNA until it encounters a Chi (crossover hotspot instigator) sequence from the 3' direction. Cuts ssDNA a few nucleotides 3' to the Chi site. The properties and activities of the enzyme are changed at Chi. The Chi-altered holoenzyme produces a long 3'-ssDNA overhang and facilitates RecA-binding to the ssDNA for homologous DNA recombination and repair. Holoenzyme degrades any linearized DNA that is unable to undergo homologous recombination. In the holoenzyme this subunit recognizes the wild-type Chi sequence, and when added to isolated RecB increases its ATP-dependent helicase processivity.</text>
</comment>
<keyword evidence="6 10" id="KW-0269">Exonuclease</keyword>
<dbReference type="Pfam" id="PF04257">
    <property type="entry name" value="Exonuc_V_gamma"/>
    <property type="match status" value="1"/>
</dbReference>
<evidence type="ECO:0000256" key="5">
    <source>
        <dbReference type="ARBA" id="ARBA00022806"/>
    </source>
</evidence>
<evidence type="ECO:0000256" key="2">
    <source>
        <dbReference type="ARBA" id="ARBA00022741"/>
    </source>
</evidence>
<dbReference type="PANTHER" id="PTHR30591">
    <property type="entry name" value="RECBCD ENZYME SUBUNIT RECC"/>
    <property type="match status" value="1"/>
</dbReference>
<dbReference type="OrthoDB" id="9762834at2"/>